<accession>D6LJ98</accession>
<evidence type="ECO:0000313" key="2">
    <source>
        <dbReference type="EMBL" id="EFG27523.2"/>
    </source>
</evidence>
<dbReference type="EMBL" id="GG770385">
    <property type="protein sequence ID" value="EFG27523.2"/>
    <property type="molecule type" value="Genomic_DNA"/>
</dbReference>
<organism evidence="2 3">
    <name type="scientific">Fusobacterium periodonticum 1_1_41FAA</name>
    <dbReference type="NCBI Taxonomy" id="469621"/>
    <lineage>
        <taxon>Bacteria</taxon>
        <taxon>Fusobacteriati</taxon>
        <taxon>Fusobacteriota</taxon>
        <taxon>Fusobacteriia</taxon>
        <taxon>Fusobacteriales</taxon>
        <taxon>Fusobacteriaceae</taxon>
        <taxon>Fusobacterium</taxon>
    </lineage>
</organism>
<dbReference type="SUPFAM" id="SSF46955">
    <property type="entry name" value="Putative DNA-binding domain"/>
    <property type="match status" value="1"/>
</dbReference>
<proteinExistence type="predicted"/>
<sequence length="53" mass="6012">MNLDLKLSLSNLGDNMTIKEVSEELGLTQDTLRYYEKIGMIPPVTRTEGVQKQ</sequence>
<dbReference type="InterPro" id="IPR000551">
    <property type="entry name" value="MerR-type_HTH_dom"/>
</dbReference>
<protein>
    <submittedName>
        <fullName evidence="2">Transcriptional regulator, MerR family</fullName>
    </submittedName>
</protein>
<dbReference type="GO" id="GO:0006355">
    <property type="term" value="P:regulation of DNA-templated transcription"/>
    <property type="evidence" value="ECO:0007669"/>
    <property type="project" value="InterPro"/>
</dbReference>
<dbReference type="PROSITE" id="PS50937">
    <property type="entry name" value="HTH_MERR_2"/>
    <property type="match status" value="1"/>
</dbReference>
<name>D6LJ98_9FUSO</name>
<gene>
    <name evidence="2" type="ORF">HMPREF0400_01930</name>
</gene>
<dbReference type="Pfam" id="PF00376">
    <property type="entry name" value="MerR"/>
    <property type="match status" value="1"/>
</dbReference>
<feature type="domain" description="HTH merR-type" evidence="1">
    <location>
        <begin position="15"/>
        <end position="53"/>
    </location>
</feature>
<dbReference type="AlphaFoldDB" id="D6LJ98"/>
<evidence type="ECO:0000313" key="3">
    <source>
        <dbReference type="Proteomes" id="UP000003964"/>
    </source>
</evidence>
<dbReference type="Proteomes" id="UP000003964">
    <property type="component" value="Unassembled WGS sequence"/>
</dbReference>
<dbReference type="GO" id="GO:0003677">
    <property type="term" value="F:DNA binding"/>
    <property type="evidence" value="ECO:0007669"/>
    <property type="project" value="InterPro"/>
</dbReference>
<reference evidence="2 3" key="1">
    <citation type="submission" date="2010-03" db="EMBL/GenBank/DDBJ databases">
        <title>The Genome Sequence of Fusobacterium sp. 1_1_41FAA.</title>
        <authorList>
            <consortium name="The Broad Institute Genome Sequencing Platform"/>
            <person name="Ward D."/>
            <person name="Earl A."/>
            <person name="Feldgarden M."/>
            <person name="Gevers D."/>
            <person name="Young S.K."/>
            <person name="Zeng Q."/>
            <person name="Koehrsen M."/>
            <person name="Alvarado L."/>
            <person name="Berlin A."/>
            <person name="Borenstein D."/>
            <person name="Chapman S."/>
            <person name="Chen Z."/>
            <person name="Engels R."/>
            <person name="Freedman E."/>
            <person name="Gellesch M."/>
            <person name="Goldberg J."/>
            <person name="Griggs A."/>
            <person name="Gujja S."/>
            <person name="Heilman E."/>
            <person name="Heiman D."/>
            <person name="Hepburn T."/>
            <person name="Howarth C."/>
            <person name="Jen D."/>
            <person name="Larson L."/>
            <person name="Mehta T."/>
            <person name="Park D."/>
            <person name="Pearson M."/>
            <person name="Richards J."/>
            <person name="Roberts A."/>
            <person name="Saif S."/>
            <person name="Shea T."/>
            <person name="Shenoy N."/>
            <person name="Sisk P."/>
            <person name="Stolte C."/>
            <person name="Sykes S."/>
            <person name="Walk T."/>
            <person name="White J."/>
            <person name="Yandava C."/>
            <person name="Strauss J.C."/>
            <person name="Ambrose C.E."/>
            <person name="Allen-Vercoe E."/>
            <person name="Haas B."/>
            <person name="Henn M.R."/>
            <person name="Nusbaum C."/>
            <person name="Birren B."/>
        </authorList>
    </citation>
    <scope>NUCLEOTIDE SEQUENCE [LARGE SCALE GENOMIC DNA]</scope>
    <source>
        <strain evidence="2 3">1_1_41FAA</strain>
    </source>
</reference>
<dbReference type="Gene3D" id="1.10.1660.10">
    <property type="match status" value="1"/>
</dbReference>
<dbReference type="InterPro" id="IPR009061">
    <property type="entry name" value="DNA-bd_dom_put_sf"/>
</dbReference>
<evidence type="ECO:0000259" key="1">
    <source>
        <dbReference type="PROSITE" id="PS50937"/>
    </source>
</evidence>